<accession>X0T1E7</accession>
<name>X0T1E7_9ZZZZ</name>
<dbReference type="InterPro" id="IPR019734">
    <property type="entry name" value="TPR_rpt"/>
</dbReference>
<dbReference type="Gene3D" id="1.25.40.10">
    <property type="entry name" value="Tetratricopeptide repeat domain"/>
    <property type="match status" value="2"/>
</dbReference>
<sequence>NKAYQFNLERLSKSLALAERAAQLSPTRPQIYYESGYSQIYLGKYYQSLGQTEKAEELFSQSIANIQKAIDLNDRVLESYINMVMVLFTVDRSDQVQFYLSQMDEFGLNYHSEEKLTKMANSAIHAEEYQWTLKIYRELTELVPEKPDYWIDLALSYAHLGQKEKAIEMAEKVKEFGGEYAEQSELFIKDVLAGKFD</sequence>
<evidence type="ECO:0000313" key="1">
    <source>
        <dbReference type="EMBL" id="GAF87059.1"/>
    </source>
</evidence>
<feature type="non-terminal residue" evidence="1">
    <location>
        <position position="1"/>
    </location>
</feature>
<dbReference type="SMART" id="SM00028">
    <property type="entry name" value="TPR"/>
    <property type="match status" value="3"/>
</dbReference>
<reference evidence="1" key="1">
    <citation type="journal article" date="2014" name="Front. Microbiol.">
        <title>High frequency of phylogenetically diverse reductive dehalogenase-homologous genes in deep subseafloor sedimentary metagenomes.</title>
        <authorList>
            <person name="Kawai M."/>
            <person name="Futagami T."/>
            <person name="Toyoda A."/>
            <person name="Takaki Y."/>
            <person name="Nishi S."/>
            <person name="Hori S."/>
            <person name="Arai W."/>
            <person name="Tsubouchi T."/>
            <person name="Morono Y."/>
            <person name="Uchiyama I."/>
            <person name="Ito T."/>
            <person name="Fujiyama A."/>
            <person name="Inagaki F."/>
            <person name="Takami H."/>
        </authorList>
    </citation>
    <scope>NUCLEOTIDE SEQUENCE</scope>
    <source>
        <strain evidence="1">Expedition CK06-06</strain>
    </source>
</reference>
<comment type="caution">
    <text evidence="1">The sequence shown here is derived from an EMBL/GenBank/DDBJ whole genome shotgun (WGS) entry which is preliminary data.</text>
</comment>
<dbReference type="EMBL" id="BARS01019057">
    <property type="protein sequence ID" value="GAF87059.1"/>
    <property type="molecule type" value="Genomic_DNA"/>
</dbReference>
<gene>
    <name evidence="1" type="ORF">S01H1_30922</name>
</gene>
<dbReference type="SUPFAM" id="SSF48452">
    <property type="entry name" value="TPR-like"/>
    <property type="match status" value="1"/>
</dbReference>
<dbReference type="Pfam" id="PF13181">
    <property type="entry name" value="TPR_8"/>
    <property type="match status" value="1"/>
</dbReference>
<organism evidence="1">
    <name type="scientific">marine sediment metagenome</name>
    <dbReference type="NCBI Taxonomy" id="412755"/>
    <lineage>
        <taxon>unclassified sequences</taxon>
        <taxon>metagenomes</taxon>
        <taxon>ecological metagenomes</taxon>
    </lineage>
</organism>
<protein>
    <submittedName>
        <fullName evidence="1">Uncharacterized protein</fullName>
    </submittedName>
</protein>
<dbReference type="AlphaFoldDB" id="X0T1E7"/>
<dbReference type="InterPro" id="IPR011990">
    <property type="entry name" value="TPR-like_helical_dom_sf"/>
</dbReference>
<proteinExistence type="predicted"/>